<protein>
    <submittedName>
        <fullName evidence="3">Uncharacterized protein</fullName>
    </submittedName>
</protein>
<sequence>MLRLLAIVGAAHAATLSAYGPASAASDITLAALATGRLYVVGITERPNMPVVLDQQFRTESDDRGIFQYKLVYHPARCIISATIEGKSYEAVVSNCGQQGSSGPSHGSAAVEPARPQRALGQPADVRAPAQGPRPHGSDQPTEAALPTGPVRTSPLPSTSSAMNEDASRMKDEREGVGPILHPPLPPERPRGQFNAEVRSSQAAETTKHAKPVRRGGPHNLEGWLSN</sequence>
<accession>A0ABT8AJK7</accession>
<name>A0ABT8AJK7_9HYPH</name>
<feature type="region of interest" description="Disordered" evidence="1">
    <location>
        <begin position="96"/>
        <end position="227"/>
    </location>
</feature>
<feature type="signal peptide" evidence="2">
    <location>
        <begin position="1"/>
        <end position="24"/>
    </location>
</feature>
<proteinExistence type="predicted"/>
<keyword evidence="2" id="KW-0732">Signal</keyword>
<dbReference type="EMBL" id="JAUFPT010000012">
    <property type="protein sequence ID" value="MDN3569943.1"/>
    <property type="molecule type" value="Genomic_DNA"/>
</dbReference>
<dbReference type="Proteomes" id="UP001244297">
    <property type="component" value="Unassembled WGS sequence"/>
</dbReference>
<gene>
    <name evidence="3" type="ORF">QWZ18_04790</name>
</gene>
<comment type="caution">
    <text evidence="3">The sequence shown here is derived from an EMBL/GenBank/DDBJ whole genome shotgun (WGS) entry which is preliminary data.</text>
</comment>
<organism evidence="3 4">
    <name type="scientific">Methylobacterium longum</name>
    <dbReference type="NCBI Taxonomy" id="767694"/>
    <lineage>
        <taxon>Bacteria</taxon>
        <taxon>Pseudomonadati</taxon>
        <taxon>Pseudomonadota</taxon>
        <taxon>Alphaproteobacteria</taxon>
        <taxon>Hyphomicrobiales</taxon>
        <taxon>Methylobacteriaceae</taxon>
        <taxon>Methylobacterium</taxon>
    </lineage>
</organism>
<keyword evidence="4" id="KW-1185">Reference proteome</keyword>
<feature type="compositionally biased region" description="Low complexity" evidence="1">
    <location>
        <begin position="97"/>
        <end position="108"/>
    </location>
</feature>
<evidence type="ECO:0000313" key="4">
    <source>
        <dbReference type="Proteomes" id="UP001244297"/>
    </source>
</evidence>
<reference evidence="4" key="1">
    <citation type="journal article" date="2019" name="Int. J. Syst. Evol. Microbiol.">
        <title>The Global Catalogue of Microorganisms (GCM) 10K type strain sequencing project: providing services to taxonomists for standard genome sequencing and annotation.</title>
        <authorList>
            <consortium name="The Broad Institute Genomics Platform"/>
            <consortium name="The Broad Institute Genome Sequencing Center for Infectious Disease"/>
            <person name="Wu L."/>
            <person name="Ma J."/>
        </authorList>
    </citation>
    <scope>NUCLEOTIDE SEQUENCE [LARGE SCALE GENOMIC DNA]</scope>
    <source>
        <strain evidence="4">CECT 7806</strain>
    </source>
</reference>
<feature type="compositionally biased region" description="Basic and acidic residues" evidence="1">
    <location>
        <begin position="166"/>
        <end position="176"/>
    </location>
</feature>
<dbReference type="RefSeq" id="WP_238292902.1">
    <property type="nucleotide sequence ID" value="NZ_BPQS01000061.1"/>
</dbReference>
<evidence type="ECO:0000256" key="1">
    <source>
        <dbReference type="SAM" id="MobiDB-lite"/>
    </source>
</evidence>
<feature type="chain" id="PRO_5046155820" evidence="2">
    <location>
        <begin position="25"/>
        <end position="227"/>
    </location>
</feature>
<evidence type="ECO:0000256" key="2">
    <source>
        <dbReference type="SAM" id="SignalP"/>
    </source>
</evidence>
<evidence type="ECO:0000313" key="3">
    <source>
        <dbReference type="EMBL" id="MDN3569943.1"/>
    </source>
</evidence>